<evidence type="ECO:0000313" key="3">
    <source>
        <dbReference type="Proteomes" id="UP000005019"/>
    </source>
</evidence>
<dbReference type="eggNOG" id="COG2982">
    <property type="taxonomic scope" value="Bacteria"/>
</dbReference>
<dbReference type="InterPro" id="IPR007844">
    <property type="entry name" value="AsmA"/>
</dbReference>
<sequence>MKVLKFAAFALGGLAALLAAAVLYVAITFDAAKMKGELKRVVQEQKQRTLDIEGDVDLSFYPNLGLKLGRTTLSEYKSADRFAQVESARVSVAVMPLLSGALVVDEIRIEGAHLTVVRLKDGRFNFSDLLSDDSDESSPVKFDVAGLKLATSSLAFRDEATGASHALDDIELTLGKLANAARGKMALSARLQSSAPAIDSRFTLAAAYDYDLPAQRYALDDLSLKVDGEALDLKSLKVTLGAAHVGVLDGGRLEVKKAVLEASASRAGDALGLKLDAPALQLAEGALSGEQLTVNAKLDARARSADVTLRVSGLEGSADAVKAAGLSLDLNARMDDASLKAALQTPLALRMDGPSVELPALAGNLEASHPSLPMKTVKLPVKGSLKADLGKQSAAFELDTRLDDSTIRLKLGATRFDPLALVFDVDIDRLNADRYLPKSADASKPAGNPDDAPVDLSALKGLDARGSVKVGELQLSGIRMSHVKLEVKAAGGKVEVAPFSAALYKGSASGALNLNADGNRIALKQTLSDIDIHPLIRDAAGKDLLEGRGNVAIDVSTAGGTVGALKKALDGSASLKLRDGALRGINLAKSVREAKAKLGGGGESAVQKASATEKTDFSEMSASFRIQKGIARNDDLAASSPFLRLAGAGSVDIPQSTLDYLAKVTLAATSKGQDGKAAADLRGLTVPVRLYGPFASLDYRIEFGDLLKDAARGQIEAQTQKLQDRAKDKVQQQVGDKLKGLLGR</sequence>
<evidence type="ECO:0000259" key="1">
    <source>
        <dbReference type="Pfam" id="PF05170"/>
    </source>
</evidence>
<dbReference type="PANTHER" id="PTHR30441:SF4">
    <property type="entry name" value="PROTEIN ASMA"/>
    <property type="match status" value="1"/>
</dbReference>
<dbReference type="PANTHER" id="PTHR30441">
    <property type="entry name" value="DUF748 DOMAIN-CONTAINING PROTEIN"/>
    <property type="match status" value="1"/>
</dbReference>
<feature type="domain" description="AsmA" evidence="1">
    <location>
        <begin position="2"/>
        <end position="635"/>
    </location>
</feature>
<dbReference type="InterPro" id="IPR052894">
    <property type="entry name" value="AsmA-related"/>
</dbReference>
<dbReference type="STRING" id="1000565.METUNv1_03446"/>
<dbReference type="Pfam" id="PF05170">
    <property type="entry name" value="AsmA"/>
    <property type="match status" value="1"/>
</dbReference>
<dbReference type="GO" id="GO:0090313">
    <property type="term" value="P:regulation of protein targeting to membrane"/>
    <property type="evidence" value="ECO:0007669"/>
    <property type="project" value="TreeGrafter"/>
</dbReference>
<dbReference type="RefSeq" id="WP_008063870.1">
    <property type="nucleotide sequence ID" value="NZ_AFHG01000057.1"/>
</dbReference>
<keyword evidence="3" id="KW-1185">Reference proteome</keyword>
<gene>
    <name evidence="2" type="ORF">METUNv1_03446</name>
</gene>
<dbReference type="EMBL" id="AFHG01000057">
    <property type="protein sequence ID" value="EGK70539.1"/>
    <property type="molecule type" value="Genomic_DNA"/>
</dbReference>
<dbReference type="AlphaFoldDB" id="F5RG51"/>
<protein>
    <submittedName>
        <fullName evidence="2">AsmA family protein</fullName>
    </submittedName>
</protein>
<accession>F5RG51</accession>
<reference evidence="2 3" key="1">
    <citation type="journal article" date="2011" name="J. Bacteriol.">
        <title>Genome sequence of Methyloversatilis universalis FAM5T, a methylotrophic representative of the order Rhodocyclales.</title>
        <authorList>
            <person name="Kittichotirat W."/>
            <person name="Good N.M."/>
            <person name="Hall R."/>
            <person name="Bringel F."/>
            <person name="Lajus A."/>
            <person name="Medigue C."/>
            <person name="Smalley N.E."/>
            <person name="Beck D."/>
            <person name="Bumgarner R."/>
            <person name="Vuilleumier S."/>
            <person name="Kalyuzhnaya M.G."/>
        </authorList>
    </citation>
    <scope>NUCLEOTIDE SEQUENCE [LARGE SCALE GENOMIC DNA]</scope>
    <source>
        <strain evidence="3">ATCC BAA-1314 / JCM 13912 / FAM5</strain>
    </source>
</reference>
<organism evidence="2 3">
    <name type="scientific">Methyloversatilis universalis (strain ATCC BAA-1314 / DSM 25237 / JCM 13912 / CCUG 52030 / FAM5)</name>
    <dbReference type="NCBI Taxonomy" id="1000565"/>
    <lineage>
        <taxon>Bacteria</taxon>
        <taxon>Pseudomonadati</taxon>
        <taxon>Pseudomonadota</taxon>
        <taxon>Betaproteobacteria</taxon>
        <taxon>Nitrosomonadales</taxon>
        <taxon>Sterolibacteriaceae</taxon>
        <taxon>Methyloversatilis</taxon>
    </lineage>
</organism>
<dbReference type="Proteomes" id="UP000005019">
    <property type="component" value="Unassembled WGS sequence"/>
</dbReference>
<dbReference type="OrthoDB" id="9766390at2"/>
<name>F5RG51_METUF</name>
<dbReference type="GO" id="GO:0005886">
    <property type="term" value="C:plasma membrane"/>
    <property type="evidence" value="ECO:0007669"/>
    <property type="project" value="TreeGrafter"/>
</dbReference>
<proteinExistence type="predicted"/>
<evidence type="ECO:0000313" key="2">
    <source>
        <dbReference type="EMBL" id="EGK70539.1"/>
    </source>
</evidence>
<comment type="caution">
    <text evidence="2">The sequence shown here is derived from an EMBL/GenBank/DDBJ whole genome shotgun (WGS) entry which is preliminary data.</text>
</comment>